<accession>A0A0F0H867</accession>
<dbReference type="Gene3D" id="3.40.630.30">
    <property type="match status" value="1"/>
</dbReference>
<dbReference type="Proteomes" id="UP000033393">
    <property type="component" value="Unassembled WGS sequence"/>
</dbReference>
<dbReference type="RefSeq" id="WP_045310383.1">
    <property type="nucleotide sequence ID" value="NZ_JYJG01000029.1"/>
</dbReference>
<sequence>MSDEIRRILDADWKAVAELENLTYAAAGLSEDRAVLEARGRSAPETCFVLTQHGRTAAYVLALPWPAFRFPDLARHEQITSWSANLHLHDLVVAPDLRGRGLAGKLLRHLTTVARDRDHDRVSLVAVGTSASFWAANGFRPCAAVTVPTGYGTNAVYMSKPI</sequence>
<dbReference type="PANTHER" id="PTHR43877">
    <property type="entry name" value="AMINOALKYLPHOSPHONATE N-ACETYLTRANSFERASE-RELATED-RELATED"/>
    <property type="match status" value="1"/>
</dbReference>
<evidence type="ECO:0000259" key="3">
    <source>
        <dbReference type="PROSITE" id="PS51186"/>
    </source>
</evidence>
<keyword evidence="5" id="KW-1185">Reference proteome</keyword>
<dbReference type="PANTHER" id="PTHR43877:SF2">
    <property type="entry name" value="AMINOALKYLPHOSPHONATE N-ACETYLTRANSFERASE-RELATED"/>
    <property type="match status" value="1"/>
</dbReference>
<gene>
    <name evidence="4" type="ORF">UK23_06215</name>
</gene>
<keyword evidence="1" id="KW-0808">Transferase</keyword>
<evidence type="ECO:0000256" key="2">
    <source>
        <dbReference type="ARBA" id="ARBA00023315"/>
    </source>
</evidence>
<dbReference type="Pfam" id="PF00583">
    <property type="entry name" value="Acetyltransf_1"/>
    <property type="match status" value="1"/>
</dbReference>
<proteinExistence type="predicted"/>
<name>A0A0F0H867_LENAE</name>
<organism evidence="4 5">
    <name type="scientific">Lentzea aerocolonigenes</name>
    <name type="common">Lechevalieria aerocolonigenes</name>
    <name type="synonym">Saccharothrix aerocolonigenes</name>
    <dbReference type="NCBI Taxonomy" id="68170"/>
    <lineage>
        <taxon>Bacteria</taxon>
        <taxon>Bacillati</taxon>
        <taxon>Actinomycetota</taxon>
        <taxon>Actinomycetes</taxon>
        <taxon>Pseudonocardiales</taxon>
        <taxon>Pseudonocardiaceae</taxon>
        <taxon>Lentzea</taxon>
    </lineage>
</organism>
<dbReference type="PATRIC" id="fig|68170.10.peg.6818"/>
<evidence type="ECO:0000313" key="5">
    <source>
        <dbReference type="Proteomes" id="UP000033393"/>
    </source>
</evidence>
<feature type="domain" description="N-acetyltransferase" evidence="3">
    <location>
        <begin position="3"/>
        <end position="162"/>
    </location>
</feature>
<dbReference type="PROSITE" id="PS51186">
    <property type="entry name" value="GNAT"/>
    <property type="match status" value="1"/>
</dbReference>
<reference evidence="4 5" key="1">
    <citation type="submission" date="2015-02" db="EMBL/GenBank/DDBJ databases">
        <authorList>
            <person name="Ju K.-S."/>
            <person name="Doroghazi J.R."/>
            <person name="Metcalf W."/>
        </authorList>
    </citation>
    <scope>NUCLEOTIDE SEQUENCE [LARGE SCALE GENOMIC DNA]</scope>
    <source>
        <strain evidence="4 5">NRRL B-16140</strain>
    </source>
</reference>
<evidence type="ECO:0000256" key="1">
    <source>
        <dbReference type="ARBA" id="ARBA00022679"/>
    </source>
</evidence>
<dbReference type="CDD" id="cd04301">
    <property type="entry name" value="NAT_SF"/>
    <property type="match status" value="1"/>
</dbReference>
<evidence type="ECO:0000313" key="4">
    <source>
        <dbReference type="EMBL" id="KJK51700.1"/>
    </source>
</evidence>
<dbReference type="OrthoDB" id="3619482at2"/>
<dbReference type="InterPro" id="IPR000182">
    <property type="entry name" value="GNAT_dom"/>
</dbReference>
<keyword evidence="2" id="KW-0012">Acyltransferase</keyword>
<dbReference type="InterPro" id="IPR016181">
    <property type="entry name" value="Acyl_CoA_acyltransferase"/>
</dbReference>
<dbReference type="GO" id="GO:0016747">
    <property type="term" value="F:acyltransferase activity, transferring groups other than amino-acyl groups"/>
    <property type="evidence" value="ECO:0007669"/>
    <property type="project" value="InterPro"/>
</dbReference>
<comment type="caution">
    <text evidence="4">The sequence shown here is derived from an EMBL/GenBank/DDBJ whole genome shotgun (WGS) entry which is preliminary data.</text>
</comment>
<protein>
    <recommendedName>
        <fullName evidence="3">N-acetyltransferase domain-containing protein</fullName>
    </recommendedName>
</protein>
<dbReference type="SUPFAM" id="SSF55729">
    <property type="entry name" value="Acyl-CoA N-acyltransferases (Nat)"/>
    <property type="match status" value="1"/>
</dbReference>
<dbReference type="EMBL" id="JYJG01000029">
    <property type="protein sequence ID" value="KJK51700.1"/>
    <property type="molecule type" value="Genomic_DNA"/>
</dbReference>
<dbReference type="InterPro" id="IPR050832">
    <property type="entry name" value="Bact_Acetyltransf"/>
</dbReference>
<dbReference type="AlphaFoldDB" id="A0A0F0H867"/>